<sequence length="50" mass="5916">MNLIAQCECLFCLADQRSDKERKGKNSVLVFVREIEVYHVSFTTRVNNFY</sequence>
<name>A0A2P2LVL0_RHIMU</name>
<protein>
    <submittedName>
        <fullName evidence="1">Uncharacterized protein</fullName>
    </submittedName>
</protein>
<reference evidence="1" key="1">
    <citation type="submission" date="2018-02" db="EMBL/GenBank/DDBJ databases">
        <title>Rhizophora mucronata_Transcriptome.</title>
        <authorList>
            <person name="Meera S.P."/>
            <person name="Sreeshan A."/>
            <person name="Augustine A."/>
        </authorList>
    </citation>
    <scope>NUCLEOTIDE SEQUENCE</scope>
    <source>
        <tissue evidence="1">Leaf</tissue>
    </source>
</reference>
<organism evidence="1">
    <name type="scientific">Rhizophora mucronata</name>
    <name type="common">Asiatic mangrove</name>
    <dbReference type="NCBI Taxonomy" id="61149"/>
    <lineage>
        <taxon>Eukaryota</taxon>
        <taxon>Viridiplantae</taxon>
        <taxon>Streptophyta</taxon>
        <taxon>Embryophyta</taxon>
        <taxon>Tracheophyta</taxon>
        <taxon>Spermatophyta</taxon>
        <taxon>Magnoliopsida</taxon>
        <taxon>eudicotyledons</taxon>
        <taxon>Gunneridae</taxon>
        <taxon>Pentapetalae</taxon>
        <taxon>rosids</taxon>
        <taxon>fabids</taxon>
        <taxon>Malpighiales</taxon>
        <taxon>Rhizophoraceae</taxon>
        <taxon>Rhizophora</taxon>
    </lineage>
</organism>
<dbReference type="AlphaFoldDB" id="A0A2P2LVL0"/>
<proteinExistence type="predicted"/>
<accession>A0A2P2LVL0</accession>
<evidence type="ECO:0000313" key="1">
    <source>
        <dbReference type="EMBL" id="MBX22010.1"/>
    </source>
</evidence>
<dbReference type="EMBL" id="GGEC01041526">
    <property type="protein sequence ID" value="MBX22010.1"/>
    <property type="molecule type" value="Transcribed_RNA"/>
</dbReference>